<dbReference type="PANTHER" id="PTHR21240">
    <property type="entry name" value="2-AMINO-3-CARBOXYLMUCONATE-6-SEMIALDEHYDE DECARBOXYLASE"/>
    <property type="match status" value="1"/>
</dbReference>
<dbReference type="PANTHER" id="PTHR21240:SF29">
    <property type="entry name" value="AMIDOHYDROLASE-RELATED DOMAIN-CONTAINING PROTEIN"/>
    <property type="match status" value="1"/>
</dbReference>
<keyword evidence="4" id="KW-0862">Zinc</keyword>
<evidence type="ECO:0000313" key="10">
    <source>
        <dbReference type="EMBL" id="KAL2841854.1"/>
    </source>
</evidence>
<feature type="domain" description="Amidohydrolase-related" evidence="9">
    <location>
        <begin position="7"/>
        <end position="338"/>
    </location>
</feature>
<evidence type="ECO:0000256" key="4">
    <source>
        <dbReference type="ARBA" id="ARBA00022833"/>
    </source>
</evidence>
<dbReference type="SUPFAM" id="SSF51556">
    <property type="entry name" value="Metallo-dependent hydrolases"/>
    <property type="match status" value="1"/>
</dbReference>
<evidence type="ECO:0000259" key="9">
    <source>
        <dbReference type="Pfam" id="PF04909"/>
    </source>
</evidence>
<dbReference type="EMBL" id="JBFXLU010000105">
    <property type="protein sequence ID" value="KAL2841854.1"/>
    <property type="molecule type" value="Genomic_DNA"/>
</dbReference>
<accession>A0ABR4JP88</accession>
<evidence type="ECO:0000256" key="8">
    <source>
        <dbReference type="RuleBase" id="RU366045"/>
    </source>
</evidence>
<dbReference type="Pfam" id="PF04909">
    <property type="entry name" value="Amidohydro_2"/>
    <property type="match status" value="1"/>
</dbReference>
<dbReference type="InterPro" id="IPR032466">
    <property type="entry name" value="Metal_Hydrolase"/>
</dbReference>
<keyword evidence="11" id="KW-1185">Reference proteome</keyword>
<dbReference type="InterPro" id="IPR006680">
    <property type="entry name" value="Amidohydro-rel"/>
</dbReference>
<keyword evidence="5 8" id="KW-0456">Lyase</keyword>
<dbReference type="InterPro" id="IPR032465">
    <property type="entry name" value="ACMSD"/>
</dbReference>
<comment type="catalytic activity">
    <reaction evidence="6">
        <text>6-methylsalicylate + H(+) = 3-methylphenol + CO2</text>
        <dbReference type="Rhea" id="RHEA:23112"/>
        <dbReference type="ChEBI" id="CHEBI:15378"/>
        <dbReference type="ChEBI" id="CHEBI:16526"/>
        <dbReference type="ChEBI" id="CHEBI:17231"/>
        <dbReference type="ChEBI" id="CHEBI:36658"/>
        <dbReference type="EC" id="4.1.1.52"/>
    </reaction>
    <physiologicalReaction direction="left-to-right" evidence="6">
        <dbReference type="Rhea" id="RHEA:23113"/>
    </physiologicalReaction>
</comment>
<name>A0ABR4JP88_9EURO</name>
<gene>
    <name evidence="10" type="ORF">BJY01DRAFT_236216</name>
</gene>
<evidence type="ECO:0000313" key="11">
    <source>
        <dbReference type="Proteomes" id="UP001610446"/>
    </source>
</evidence>
<evidence type="ECO:0000256" key="5">
    <source>
        <dbReference type="ARBA" id="ARBA00023239"/>
    </source>
</evidence>
<keyword evidence="3 8" id="KW-0210">Decarboxylase</keyword>
<dbReference type="Proteomes" id="UP001610446">
    <property type="component" value="Unassembled WGS sequence"/>
</dbReference>
<evidence type="ECO:0000256" key="2">
    <source>
        <dbReference type="ARBA" id="ARBA00022723"/>
    </source>
</evidence>
<comment type="similarity">
    <text evidence="1">Belongs to the metallo-dependent hydrolases superfamily. ACMSD family.</text>
</comment>
<protein>
    <recommendedName>
        <fullName evidence="7">6-methylsalicylate decarboxylase</fullName>
        <ecNumber evidence="7">4.1.1.52</ecNumber>
    </recommendedName>
</protein>
<proteinExistence type="inferred from homology"/>
<evidence type="ECO:0000256" key="1">
    <source>
        <dbReference type="ARBA" id="ARBA00005871"/>
    </source>
</evidence>
<dbReference type="EC" id="4.1.1.52" evidence="7"/>
<dbReference type="Gene3D" id="3.20.20.140">
    <property type="entry name" value="Metal-dependent hydrolases"/>
    <property type="match status" value="1"/>
</dbReference>
<evidence type="ECO:0000256" key="7">
    <source>
        <dbReference type="ARBA" id="ARBA00038889"/>
    </source>
</evidence>
<comment type="caution">
    <text evidence="10">The sequence shown here is derived from an EMBL/GenBank/DDBJ whole genome shotgun (WGS) entry which is preliminary data.</text>
</comment>
<sequence>MALHAKIDVHAHFVPPCWRDALLAHGLEHPDGMPAIPHWDLESHLELMDSMNIEKSYLSITSPGIHLVADNNVLARKLARECNMYAYNLKQNAPGRFGSFASLPLPDLKGSIEELDYVTDTLNADGVVLQTNYFGRYLGDDYFHPIFEELDRRRMVVFIHPTTPCVAPGSSHGCAHHDDHKSVPLPQYPVPLFEFMFDTCRCLINLFLSGTVSKYPHIRYIVPHAGGAFPPLIQRFSEAAMLIPDLSLDRAVTPQSVRAALNEKFWFDTAGPTFPSQIRGLLQYVTPDRLCYGTDFPFTPPNGVQNLARAMEDSLSTVLEDEQAREAFYNLNARKLLDQNAS</sequence>
<keyword evidence="2" id="KW-0479">Metal-binding</keyword>
<evidence type="ECO:0000256" key="6">
    <source>
        <dbReference type="ARBA" id="ARBA00036832"/>
    </source>
</evidence>
<organism evidence="10 11">
    <name type="scientific">Aspergillus pseudoustus</name>
    <dbReference type="NCBI Taxonomy" id="1810923"/>
    <lineage>
        <taxon>Eukaryota</taxon>
        <taxon>Fungi</taxon>
        <taxon>Dikarya</taxon>
        <taxon>Ascomycota</taxon>
        <taxon>Pezizomycotina</taxon>
        <taxon>Eurotiomycetes</taxon>
        <taxon>Eurotiomycetidae</taxon>
        <taxon>Eurotiales</taxon>
        <taxon>Aspergillaceae</taxon>
        <taxon>Aspergillus</taxon>
        <taxon>Aspergillus subgen. Nidulantes</taxon>
    </lineage>
</organism>
<evidence type="ECO:0000256" key="3">
    <source>
        <dbReference type="ARBA" id="ARBA00022793"/>
    </source>
</evidence>
<reference evidence="10 11" key="1">
    <citation type="submission" date="2024-07" db="EMBL/GenBank/DDBJ databases">
        <title>Section-level genome sequencing and comparative genomics of Aspergillus sections Usti and Cavernicolus.</title>
        <authorList>
            <consortium name="Lawrence Berkeley National Laboratory"/>
            <person name="Nybo J.L."/>
            <person name="Vesth T.C."/>
            <person name="Theobald S."/>
            <person name="Frisvad J.C."/>
            <person name="Larsen T.O."/>
            <person name="Kjaerboelling I."/>
            <person name="Rothschild-Mancinelli K."/>
            <person name="Lyhne E.K."/>
            <person name="Kogle M.E."/>
            <person name="Barry K."/>
            <person name="Clum A."/>
            <person name="Na H."/>
            <person name="Ledsgaard L."/>
            <person name="Lin J."/>
            <person name="Lipzen A."/>
            <person name="Kuo A."/>
            <person name="Riley R."/>
            <person name="Mondo S."/>
            <person name="Labutti K."/>
            <person name="Haridas S."/>
            <person name="Pangalinan J."/>
            <person name="Salamov A.A."/>
            <person name="Simmons B.A."/>
            <person name="Magnuson J.K."/>
            <person name="Chen J."/>
            <person name="Drula E."/>
            <person name="Henrissat B."/>
            <person name="Wiebenga A."/>
            <person name="Lubbers R.J."/>
            <person name="Gomes A.C."/>
            <person name="Makela M.R."/>
            <person name="Stajich J."/>
            <person name="Grigoriev I.V."/>
            <person name="Mortensen U.H."/>
            <person name="De Vries R.P."/>
            <person name="Baker S.E."/>
            <person name="Andersen M.R."/>
        </authorList>
    </citation>
    <scope>NUCLEOTIDE SEQUENCE [LARGE SCALE GENOMIC DNA]</scope>
    <source>
        <strain evidence="10 11">CBS 123904</strain>
    </source>
</reference>